<sequence>MKALLSTATGGPETLVLGELPRPTAGAGQIVIDVKACAVNFPDTLIIEDKYQFKPARPFAPGGEVAGLVAEVGEGVTGFKVGNRVIAGCGNGGMSEAVAVGVHNVYHLPEGHDFAEGASLLMTYGTSIHALVDRGHIQEGETLLVLGASGGVGIAAVELGKAFGARVVAGVSSEEKAEIARQAGADEVVIYGRQPFDKDQSKALANTFKEAVGPGGANVIYDAVGGDYAEPALRSIAWEGRYLVVGFPAGIPRLPLNLTLLKSCDVAGVFWGAFVAREPERNRAHVARLFQLWEQGKIKPRVTGTYALADGGKAIAKLGDRSAVGKLVVTI</sequence>
<dbReference type="InterPro" id="IPR013149">
    <property type="entry name" value="ADH-like_C"/>
</dbReference>
<dbReference type="InterPro" id="IPR051397">
    <property type="entry name" value="Zn-ADH-like_protein"/>
</dbReference>
<proteinExistence type="predicted"/>
<name>A0A246JQA2_9SPHN</name>
<evidence type="ECO:0000313" key="3">
    <source>
        <dbReference type="Proteomes" id="UP000197361"/>
    </source>
</evidence>
<dbReference type="InterPro" id="IPR036291">
    <property type="entry name" value="NAD(P)-bd_dom_sf"/>
</dbReference>
<protein>
    <submittedName>
        <fullName evidence="2">NADPH:quinone oxidoreductase</fullName>
    </submittedName>
</protein>
<dbReference type="SMART" id="SM00829">
    <property type="entry name" value="PKS_ER"/>
    <property type="match status" value="1"/>
</dbReference>
<accession>A0A246JQA2</accession>
<dbReference type="AlphaFoldDB" id="A0A246JQA2"/>
<feature type="domain" description="Enoyl reductase (ER)" evidence="1">
    <location>
        <begin position="10"/>
        <end position="329"/>
    </location>
</feature>
<dbReference type="PANTHER" id="PTHR43677:SF4">
    <property type="entry name" value="QUINONE OXIDOREDUCTASE-LIKE PROTEIN 2"/>
    <property type="match status" value="1"/>
</dbReference>
<dbReference type="InterPro" id="IPR013154">
    <property type="entry name" value="ADH-like_N"/>
</dbReference>
<dbReference type="Proteomes" id="UP000197361">
    <property type="component" value="Unassembled WGS sequence"/>
</dbReference>
<dbReference type="Pfam" id="PF08240">
    <property type="entry name" value="ADH_N"/>
    <property type="match status" value="1"/>
</dbReference>
<dbReference type="OrthoDB" id="4190732at2"/>
<dbReference type="EMBL" id="NISK01000004">
    <property type="protein sequence ID" value="OWQ95007.1"/>
    <property type="molecule type" value="Genomic_DNA"/>
</dbReference>
<dbReference type="CDD" id="cd08241">
    <property type="entry name" value="QOR1"/>
    <property type="match status" value="1"/>
</dbReference>
<comment type="caution">
    <text evidence="2">The sequence shown here is derived from an EMBL/GenBank/DDBJ whole genome shotgun (WGS) entry which is preliminary data.</text>
</comment>
<keyword evidence="3" id="KW-1185">Reference proteome</keyword>
<dbReference type="Gene3D" id="3.90.180.10">
    <property type="entry name" value="Medium-chain alcohol dehydrogenases, catalytic domain"/>
    <property type="match status" value="1"/>
</dbReference>
<dbReference type="RefSeq" id="WP_088443389.1">
    <property type="nucleotide sequence ID" value="NZ_BMMC01000008.1"/>
</dbReference>
<dbReference type="InterPro" id="IPR011032">
    <property type="entry name" value="GroES-like_sf"/>
</dbReference>
<dbReference type="Pfam" id="PF00107">
    <property type="entry name" value="ADH_zinc_N"/>
    <property type="match status" value="1"/>
</dbReference>
<dbReference type="GO" id="GO:0016491">
    <property type="term" value="F:oxidoreductase activity"/>
    <property type="evidence" value="ECO:0007669"/>
    <property type="project" value="InterPro"/>
</dbReference>
<organism evidence="2 3">
    <name type="scientific">Sphingopyxis bauzanensis</name>
    <dbReference type="NCBI Taxonomy" id="651663"/>
    <lineage>
        <taxon>Bacteria</taxon>
        <taxon>Pseudomonadati</taxon>
        <taxon>Pseudomonadota</taxon>
        <taxon>Alphaproteobacteria</taxon>
        <taxon>Sphingomonadales</taxon>
        <taxon>Sphingomonadaceae</taxon>
        <taxon>Sphingopyxis</taxon>
    </lineage>
</organism>
<evidence type="ECO:0000313" key="2">
    <source>
        <dbReference type="EMBL" id="OWQ95007.1"/>
    </source>
</evidence>
<gene>
    <name evidence="2" type="ORF">CDQ92_16255</name>
</gene>
<dbReference type="InterPro" id="IPR020843">
    <property type="entry name" value="ER"/>
</dbReference>
<evidence type="ECO:0000259" key="1">
    <source>
        <dbReference type="SMART" id="SM00829"/>
    </source>
</evidence>
<dbReference type="PANTHER" id="PTHR43677">
    <property type="entry name" value="SHORT-CHAIN DEHYDROGENASE/REDUCTASE"/>
    <property type="match status" value="1"/>
</dbReference>
<reference evidence="2 3" key="1">
    <citation type="journal article" date="2010" name="Int. J. Syst. Evol. Microbiol.">
        <title>Sphingopyxis bauzanensis sp. nov., a psychrophilic bacterium isolated from soil.</title>
        <authorList>
            <person name="Zhang D.C."/>
            <person name="Liu H.C."/>
            <person name="Xin Y.H."/>
            <person name="Zhou Y.G."/>
            <person name="Schinner F."/>
            <person name="Margesin R."/>
        </authorList>
    </citation>
    <scope>NUCLEOTIDE SEQUENCE [LARGE SCALE GENOMIC DNA]</scope>
    <source>
        <strain evidence="2 3">DSM 22271</strain>
    </source>
</reference>
<dbReference type="SUPFAM" id="SSF50129">
    <property type="entry name" value="GroES-like"/>
    <property type="match status" value="1"/>
</dbReference>
<dbReference type="SUPFAM" id="SSF51735">
    <property type="entry name" value="NAD(P)-binding Rossmann-fold domains"/>
    <property type="match status" value="1"/>
</dbReference>
<dbReference type="Gene3D" id="3.40.50.720">
    <property type="entry name" value="NAD(P)-binding Rossmann-like Domain"/>
    <property type="match status" value="1"/>
</dbReference>